<dbReference type="GO" id="GO:0004519">
    <property type="term" value="F:endonuclease activity"/>
    <property type="evidence" value="ECO:0007669"/>
    <property type="project" value="UniProtKB-KW"/>
</dbReference>
<reference evidence="2 3" key="1">
    <citation type="submission" date="2024-10" db="EMBL/GenBank/DDBJ databases">
        <title>The Natural Products Discovery Center: Release of the First 8490 Sequenced Strains for Exploring Actinobacteria Biosynthetic Diversity.</title>
        <authorList>
            <person name="Kalkreuter E."/>
            <person name="Kautsar S.A."/>
            <person name="Yang D."/>
            <person name="Bader C.D."/>
            <person name="Teijaro C.N."/>
            <person name="Fluegel L."/>
            <person name="Davis C.M."/>
            <person name="Simpson J.R."/>
            <person name="Lauterbach L."/>
            <person name="Steele A.D."/>
            <person name="Gui C."/>
            <person name="Meng S."/>
            <person name="Li G."/>
            <person name="Viehrig K."/>
            <person name="Ye F."/>
            <person name="Su P."/>
            <person name="Kiefer A.F."/>
            <person name="Nichols A."/>
            <person name="Cepeda A.J."/>
            <person name="Yan W."/>
            <person name="Fan B."/>
            <person name="Jiang Y."/>
            <person name="Adhikari A."/>
            <person name="Zheng C.-J."/>
            <person name="Schuster L."/>
            <person name="Cowan T.M."/>
            <person name="Smanski M.J."/>
            <person name="Chevrette M.G."/>
            <person name="De Carvalho L.P.S."/>
            <person name="Shen B."/>
        </authorList>
    </citation>
    <scope>NUCLEOTIDE SEQUENCE [LARGE SCALE GENOMIC DNA]</scope>
    <source>
        <strain evidence="2 3">NPDC020568</strain>
    </source>
</reference>
<dbReference type="Proteomes" id="UP001611263">
    <property type="component" value="Unassembled WGS sequence"/>
</dbReference>
<keyword evidence="3" id="KW-1185">Reference proteome</keyword>
<dbReference type="InterPro" id="IPR011335">
    <property type="entry name" value="Restrct_endonuc-II-like"/>
</dbReference>
<gene>
    <name evidence="2" type="ORF">ACH4WX_23825</name>
</gene>
<protein>
    <submittedName>
        <fullName evidence="2">Uma2 family endonuclease</fullName>
    </submittedName>
</protein>
<sequence>MFLPNADRPDLPEYMTWEELEQLPEEIAENIELWDGRVIWLRRGPSEHQTFTRRLTNAFERCARKTMSDVPGQCWRVETETNVFLGSSGKSNFLTPDFMVFRCLENPFQDVRASDAFLVGEVLSPSNTQTDMEAKKARYASAGIPWYWEATLAQATSAIATVRAYGLETEPGKLPDGVRPLRPANYLLTGEWTSADEDGIRIDFPFPITIPWTELEY</sequence>
<dbReference type="SUPFAM" id="SSF52980">
    <property type="entry name" value="Restriction endonuclease-like"/>
    <property type="match status" value="1"/>
</dbReference>
<evidence type="ECO:0000313" key="2">
    <source>
        <dbReference type="EMBL" id="MFI1463760.1"/>
    </source>
</evidence>
<dbReference type="Pfam" id="PF05685">
    <property type="entry name" value="Uma2"/>
    <property type="match status" value="1"/>
</dbReference>
<dbReference type="InterPro" id="IPR008538">
    <property type="entry name" value="Uma2"/>
</dbReference>
<dbReference type="InterPro" id="IPR012296">
    <property type="entry name" value="Nuclease_put_TT1808"/>
</dbReference>
<keyword evidence="2" id="KW-0378">Hydrolase</keyword>
<keyword evidence="2" id="KW-0540">Nuclease</keyword>
<feature type="domain" description="Putative restriction endonuclease" evidence="1">
    <location>
        <begin position="17"/>
        <end position="148"/>
    </location>
</feature>
<keyword evidence="2" id="KW-0255">Endonuclease</keyword>
<dbReference type="EMBL" id="JBIRUQ010000006">
    <property type="protein sequence ID" value="MFI1463760.1"/>
    <property type="molecule type" value="Genomic_DNA"/>
</dbReference>
<comment type="caution">
    <text evidence="2">The sequence shown here is derived from an EMBL/GenBank/DDBJ whole genome shotgun (WGS) entry which is preliminary data.</text>
</comment>
<dbReference type="RefSeq" id="WP_081595830.1">
    <property type="nucleotide sequence ID" value="NZ_JBIRUQ010000006.1"/>
</dbReference>
<dbReference type="CDD" id="cd06260">
    <property type="entry name" value="DUF820-like"/>
    <property type="match status" value="1"/>
</dbReference>
<proteinExistence type="predicted"/>
<dbReference type="GeneID" id="93507691"/>
<dbReference type="Gene3D" id="3.90.1570.10">
    <property type="entry name" value="tt1808, chain A"/>
    <property type="match status" value="1"/>
</dbReference>
<accession>A0ABW7TX01</accession>
<evidence type="ECO:0000259" key="1">
    <source>
        <dbReference type="Pfam" id="PF05685"/>
    </source>
</evidence>
<organism evidence="2 3">
    <name type="scientific">Nocardia carnea</name>
    <dbReference type="NCBI Taxonomy" id="37328"/>
    <lineage>
        <taxon>Bacteria</taxon>
        <taxon>Bacillati</taxon>
        <taxon>Actinomycetota</taxon>
        <taxon>Actinomycetes</taxon>
        <taxon>Mycobacteriales</taxon>
        <taxon>Nocardiaceae</taxon>
        <taxon>Nocardia</taxon>
    </lineage>
</organism>
<name>A0ABW7TX01_9NOCA</name>
<evidence type="ECO:0000313" key="3">
    <source>
        <dbReference type="Proteomes" id="UP001611263"/>
    </source>
</evidence>